<organism evidence="1 2">
    <name type="scientific">Hyphomonas jannaschiana VP2</name>
    <dbReference type="NCBI Taxonomy" id="1280952"/>
    <lineage>
        <taxon>Bacteria</taxon>
        <taxon>Pseudomonadati</taxon>
        <taxon>Pseudomonadota</taxon>
        <taxon>Alphaproteobacteria</taxon>
        <taxon>Hyphomonadales</taxon>
        <taxon>Hyphomonadaceae</taxon>
        <taxon>Hyphomonas</taxon>
    </lineage>
</organism>
<dbReference type="eggNOG" id="ENOG5033AAE">
    <property type="taxonomic scope" value="Bacteria"/>
</dbReference>
<dbReference type="OrthoDB" id="7632344at2"/>
<gene>
    <name evidence="1" type="ORF">HJA_10109</name>
</gene>
<proteinExistence type="predicted"/>
<sequence>MTERFASLMERKLPMLDRLAVITARDQYVRKVLIPMFSDEALDSEVRTAFQSGAGGYIYQVDTLNTAELKLILQEYSWADIIEGEPQLFTQVFHVVQHSPDEAFRAEVLAEIGPYAERGEIDGQEYALMYDRVELAAGRQQLYGSQLECLNGQFDVHDLKDPEGVDARRASMGMQPLQDYLEQGRALYGPC</sequence>
<accession>A0A059FDI9</accession>
<dbReference type="EMBL" id="ARYJ01000005">
    <property type="protein sequence ID" value="KCZ88715.1"/>
    <property type="molecule type" value="Genomic_DNA"/>
</dbReference>
<reference evidence="1 2" key="1">
    <citation type="journal article" date="2014" name="Antonie Van Leeuwenhoek">
        <title>Hyphomonas beringensis sp. nov. and Hyphomonas chukchiensis sp. nov., isolated from surface seawater of the Bering Sea and Chukchi Sea.</title>
        <authorList>
            <person name="Li C."/>
            <person name="Lai Q."/>
            <person name="Li G."/>
            <person name="Dong C."/>
            <person name="Wang J."/>
            <person name="Liao Y."/>
            <person name="Shao Z."/>
        </authorList>
    </citation>
    <scope>NUCLEOTIDE SEQUENCE [LARGE SCALE GENOMIC DNA]</scope>
    <source>
        <strain evidence="1 2">VP2</strain>
    </source>
</reference>
<dbReference type="STRING" id="1280952.HJA_10109"/>
<dbReference type="Pfam" id="PF20329">
    <property type="entry name" value="DUF6624"/>
    <property type="match status" value="1"/>
</dbReference>
<evidence type="ECO:0000313" key="2">
    <source>
        <dbReference type="Proteomes" id="UP000024816"/>
    </source>
</evidence>
<dbReference type="Proteomes" id="UP000024816">
    <property type="component" value="Unassembled WGS sequence"/>
</dbReference>
<keyword evidence="2" id="KW-1185">Reference proteome</keyword>
<dbReference type="InterPro" id="IPR046732">
    <property type="entry name" value="DUF6624"/>
</dbReference>
<dbReference type="RefSeq" id="WP_051597566.1">
    <property type="nucleotide sequence ID" value="NZ_ARYJ01000005.1"/>
</dbReference>
<protein>
    <submittedName>
        <fullName evidence="1">Uncharacterized protein</fullName>
    </submittedName>
</protein>
<name>A0A059FDI9_9PROT</name>
<evidence type="ECO:0000313" key="1">
    <source>
        <dbReference type="EMBL" id="KCZ88715.1"/>
    </source>
</evidence>
<comment type="caution">
    <text evidence="1">The sequence shown here is derived from an EMBL/GenBank/DDBJ whole genome shotgun (WGS) entry which is preliminary data.</text>
</comment>
<dbReference type="AlphaFoldDB" id="A0A059FDI9"/>
<dbReference type="PATRIC" id="fig|1280952.3.peg.2018"/>